<accession>A0ACC1Q8Z7</accession>
<evidence type="ECO:0000313" key="1">
    <source>
        <dbReference type="EMBL" id="KAJ3012494.1"/>
    </source>
</evidence>
<dbReference type="EMBL" id="JANSHE010000324">
    <property type="protein sequence ID" value="KAJ3012494.1"/>
    <property type="molecule type" value="Genomic_DNA"/>
</dbReference>
<name>A0ACC1Q8Z7_9APHY</name>
<reference evidence="1" key="1">
    <citation type="submission" date="2022-08" db="EMBL/GenBank/DDBJ databases">
        <title>Genome Sequence of Pycnoporus sanguineus.</title>
        <authorList>
            <person name="Buettner E."/>
        </authorList>
    </citation>
    <scope>NUCLEOTIDE SEQUENCE</scope>
    <source>
        <strain evidence="1">CG-C14</strain>
    </source>
</reference>
<sequence>MQYSAVLVTLVAVVASSALTTPTVISPDLFPSTATTAAAVSSAPLAMPQIARVLLPPSTQAWPTRTKPSSPPAIATTVRRAPFYPTYMLMSLFPLSHLLPQSSAPPCSSYHTVAIVRYAYHRARPSRTINTDSNNNNNVELHSAFFTRELRQELTPLPASPLSSDYATNGECAQPVSGAVIIDTAPSILNSNLCGSIGTNHAGCPSCHVTLNYRA</sequence>
<comment type="caution">
    <text evidence="1">The sequence shown here is derived from an EMBL/GenBank/DDBJ whole genome shotgun (WGS) entry which is preliminary data.</text>
</comment>
<protein>
    <submittedName>
        <fullName evidence="1">Uncharacterized protein</fullName>
    </submittedName>
</protein>
<keyword evidence="2" id="KW-1185">Reference proteome</keyword>
<evidence type="ECO:0000313" key="2">
    <source>
        <dbReference type="Proteomes" id="UP001144978"/>
    </source>
</evidence>
<organism evidence="1 2">
    <name type="scientific">Trametes sanguinea</name>
    <dbReference type="NCBI Taxonomy" id="158606"/>
    <lineage>
        <taxon>Eukaryota</taxon>
        <taxon>Fungi</taxon>
        <taxon>Dikarya</taxon>
        <taxon>Basidiomycota</taxon>
        <taxon>Agaricomycotina</taxon>
        <taxon>Agaricomycetes</taxon>
        <taxon>Polyporales</taxon>
        <taxon>Polyporaceae</taxon>
        <taxon>Trametes</taxon>
    </lineage>
</organism>
<dbReference type="Proteomes" id="UP001144978">
    <property type="component" value="Unassembled WGS sequence"/>
</dbReference>
<gene>
    <name evidence="1" type="ORF">NUW54_g1853</name>
</gene>
<proteinExistence type="predicted"/>